<evidence type="ECO:0000313" key="2">
    <source>
        <dbReference type="EMBL" id="MBT2133569.1"/>
    </source>
</evidence>
<reference evidence="2 3" key="1">
    <citation type="submission" date="2021-05" db="EMBL/GenBank/DDBJ databases">
        <title>Croceibacterium sp. LX-88 genome sequence.</title>
        <authorList>
            <person name="Luo X."/>
        </authorList>
    </citation>
    <scope>NUCLEOTIDE SEQUENCE [LARGE SCALE GENOMIC DNA]</scope>
    <source>
        <strain evidence="2 3">LX-88</strain>
    </source>
</reference>
<proteinExistence type="predicted"/>
<keyword evidence="3" id="KW-1185">Reference proteome</keyword>
<dbReference type="EMBL" id="JAHFVK010000001">
    <property type="protein sequence ID" value="MBT2133569.1"/>
    <property type="molecule type" value="Genomic_DNA"/>
</dbReference>
<gene>
    <name evidence="2" type="ORF">KK137_04395</name>
</gene>
<dbReference type="Pfam" id="PF13692">
    <property type="entry name" value="Glyco_trans_1_4"/>
    <property type="match status" value="1"/>
</dbReference>
<protein>
    <submittedName>
        <fullName evidence="2">Glycosyltransferase</fullName>
    </submittedName>
</protein>
<dbReference type="InterPro" id="IPR028098">
    <property type="entry name" value="Glyco_trans_4-like_N"/>
</dbReference>
<evidence type="ECO:0000313" key="3">
    <source>
        <dbReference type="Proteomes" id="UP000811255"/>
    </source>
</evidence>
<dbReference type="Pfam" id="PF13439">
    <property type="entry name" value="Glyco_transf_4"/>
    <property type="match status" value="1"/>
</dbReference>
<evidence type="ECO:0000259" key="1">
    <source>
        <dbReference type="Pfam" id="PF13439"/>
    </source>
</evidence>
<sequence length="358" mass="38975">MSHIAIYVPSLQGGGAERVMVSVANGLASRGHRVDLVLVKAEGPYLSEVSDRVNVVDLGRGRVIASVWPLICYMRRERPDALLSALFHANFVAIVARLFARVRMRLVVSERNSLASLTGRGSSLILWLMRCLYPRADAIVAVSRGIAEELISELGLAPERVVAIPNPVDVEGIAALAVQRPEHPWLAPDSPPVVVAVGRLEAQKDYPTLLEAFEKVRKRRDVRLVILGEGAFLPELERRIADASLSDTVMLAGFQPNPFGWMAASKAYVLSSVYEGFPNSLIQAMACGVRVVSTNCPTGPDEILEGGKWGTLVPVGDADALADAVVDALDRRTWPDPASMLRKFHPDVIMADFERILT</sequence>
<dbReference type="CDD" id="cd03811">
    <property type="entry name" value="GT4_GT28_WabH-like"/>
    <property type="match status" value="1"/>
</dbReference>
<dbReference type="PANTHER" id="PTHR12526">
    <property type="entry name" value="GLYCOSYLTRANSFERASE"/>
    <property type="match status" value="1"/>
</dbReference>
<dbReference type="Gene3D" id="3.40.50.2000">
    <property type="entry name" value="Glycogen Phosphorylase B"/>
    <property type="match status" value="2"/>
</dbReference>
<comment type="caution">
    <text evidence="2">The sequence shown here is derived from an EMBL/GenBank/DDBJ whole genome shotgun (WGS) entry which is preliminary data.</text>
</comment>
<dbReference type="SUPFAM" id="SSF53756">
    <property type="entry name" value="UDP-Glycosyltransferase/glycogen phosphorylase"/>
    <property type="match status" value="1"/>
</dbReference>
<dbReference type="RefSeq" id="WP_214534808.1">
    <property type="nucleotide sequence ID" value="NZ_JAHFVK010000001.1"/>
</dbReference>
<name>A0ABS5W5A7_9SPHN</name>
<dbReference type="PANTHER" id="PTHR12526:SF630">
    <property type="entry name" value="GLYCOSYLTRANSFERASE"/>
    <property type="match status" value="1"/>
</dbReference>
<organism evidence="2 3">
    <name type="scientific">Croceibacterium selenioxidans</name>
    <dbReference type="NCBI Taxonomy" id="2838833"/>
    <lineage>
        <taxon>Bacteria</taxon>
        <taxon>Pseudomonadati</taxon>
        <taxon>Pseudomonadota</taxon>
        <taxon>Alphaproteobacteria</taxon>
        <taxon>Sphingomonadales</taxon>
        <taxon>Erythrobacteraceae</taxon>
        <taxon>Croceibacterium</taxon>
    </lineage>
</organism>
<feature type="domain" description="Glycosyltransferase subfamily 4-like N-terminal" evidence="1">
    <location>
        <begin position="14"/>
        <end position="171"/>
    </location>
</feature>
<accession>A0ABS5W5A7</accession>
<dbReference type="Proteomes" id="UP000811255">
    <property type="component" value="Unassembled WGS sequence"/>
</dbReference>